<dbReference type="SMART" id="SM00102">
    <property type="entry name" value="ADF"/>
    <property type="match status" value="1"/>
</dbReference>
<organism evidence="6 7">
    <name type="scientific">Batrachochytrium dendrobatidis (strain JEL423)</name>
    <dbReference type="NCBI Taxonomy" id="403673"/>
    <lineage>
        <taxon>Eukaryota</taxon>
        <taxon>Fungi</taxon>
        <taxon>Fungi incertae sedis</taxon>
        <taxon>Chytridiomycota</taxon>
        <taxon>Chytridiomycota incertae sedis</taxon>
        <taxon>Chytridiomycetes</taxon>
        <taxon>Rhizophydiales</taxon>
        <taxon>Rhizophydiales incertae sedis</taxon>
        <taxon>Batrachochytrium</taxon>
    </lineage>
</organism>
<dbReference type="InterPro" id="IPR002108">
    <property type="entry name" value="ADF-H"/>
</dbReference>
<feature type="compositionally biased region" description="Basic and acidic residues" evidence="3">
    <location>
        <begin position="323"/>
        <end position="352"/>
    </location>
</feature>
<dbReference type="eggNOG" id="KOG3655">
    <property type="taxonomic scope" value="Eukaryota"/>
</dbReference>
<dbReference type="SMART" id="SM00326">
    <property type="entry name" value="SH3"/>
    <property type="match status" value="2"/>
</dbReference>
<evidence type="ECO:0000256" key="2">
    <source>
        <dbReference type="PROSITE-ProRule" id="PRU00192"/>
    </source>
</evidence>
<dbReference type="EMBL" id="DS022302">
    <property type="protein sequence ID" value="OAJ39283.1"/>
    <property type="molecule type" value="Genomic_DNA"/>
</dbReference>
<dbReference type="GO" id="GO:0030833">
    <property type="term" value="P:regulation of actin filament polymerization"/>
    <property type="evidence" value="ECO:0007669"/>
    <property type="project" value="TreeGrafter"/>
</dbReference>
<dbReference type="PROSITE" id="PS51263">
    <property type="entry name" value="ADF_H"/>
    <property type="match status" value="1"/>
</dbReference>
<gene>
    <name evidence="6" type="ORF">BDEG_23147</name>
</gene>
<sequence>MKISNFCLTLATKSSVRTTLVRINSRESIFVSKFAETEKSERNANTRDDEVKRRNIKLSLLSEMASSTQVNLSTYSNDISAAYASVLSEQDSCNWAIFSYDKGGNDLKLFGSGDGGLEELSDEFEEGKIQYAFAKVFEPVSGLPKYVFIAWCGDGVPVAKKGLFHYHVNDIAKYFKGFHVQINARGNDDIDPDLIMKKVRDSAGAKYSIHQHAQNQTTTSNPSTSVAVPTASTAVYTPSFNRAPHSSVASEANSSKLDSQSTHAITAGLKSTSINPISSAAKPSRPTYGGYGGYASVQTPPSKQSSYQPPVSATSNEISGVQAERERREKDEREQRERAEQEYRDRMAREQEQSAQLQKTNNELNQQKIEREKIELQQQHQKDLQERQRIASEKRQHMEQQQAEADARLEKERQAKEQFQRNETTQVQHNPPHVAAVQTLNAKALYDYSPEESNEIPFLEEELITHVIQVDEGWWEGTNAQGQRGLFPSNYVELIDSNVANTHVEPSALFIEPVPAQSIPHDEPIVPTQQDIHHENNTPYREATAVYDYVAAEPNELSFNEGNLITHIVFVSEDWWQGTLNGVVGLFPGNYVELKQ</sequence>
<feature type="compositionally biased region" description="Basic and acidic residues" evidence="3">
    <location>
        <begin position="405"/>
        <end position="420"/>
    </location>
</feature>
<feature type="region of interest" description="Disordered" evidence="3">
    <location>
        <begin position="376"/>
        <end position="433"/>
    </location>
</feature>
<reference evidence="6 7" key="2">
    <citation type="submission" date="2016-05" db="EMBL/GenBank/DDBJ databases">
        <title>Lineage-specific infection strategies underlie the spectrum of fungal disease in amphibians.</title>
        <authorList>
            <person name="Cuomo C.A."/>
            <person name="Farrer R.A."/>
            <person name="James T."/>
            <person name="Longcore J."/>
            <person name="Birren B."/>
        </authorList>
    </citation>
    <scope>NUCLEOTIDE SEQUENCE [LARGE SCALE GENOMIC DNA]</scope>
    <source>
        <strain evidence="6 7">JEL423</strain>
    </source>
</reference>
<dbReference type="GO" id="GO:0030864">
    <property type="term" value="C:cortical actin cytoskeleton"/>
    <property type="evidence" value="ECO:0007669"/>
    <property type="project" value="TreeGrafter"/>
</dbReference>
<dbReference type="AlphaFoldDB" id="A0A177WGT8"/>
<dbReference type="GO" id="GO:0030427">
    <property type="term" value="C:site of polarized growth"/>
    <property type="evidence" value="ECO:0007669"/>
    <property type="project" value="TreeGrafter"/>
</dbReference>
<evidence type="ECO:0000259" key="4">
    <source>
        <dbReference type="PROSITE" id="PS50002"/>
    </source>
</evidence>
<dbReference type="InterPro" id="IPR036028">
    <property type="entry name" value="SH3-like_dom_sf"/>
</dbReference>
<dbReference type="GO" id="GO:0051015">
    <property type="term" value="F:actin filament binding"/>
    <property type="evidence" value="ECO:0007669"/>
    <property type="project" value="TreeGrafter"/>
</dbReference>
<evidence type="ECO:0000256" key="1">
    <source>
        <dbReference type="ARBA" id="ARBA00022443"/>
    </source>
</evidence>
<dbReference type="Pfam" id="PF00241">
    <property type="entry name" value="Cofilin_ADF"/>
    <property type="match status" value="1"/>
</dbReference>
<evidence type="ECO:0008006" key="8">
    <source>
        <dbReference type="Google" id="ProtNLM"/>
    </source>
</evidence>
<feature type="compositionally biased region" description="Polar residues" evidence="3">
    <location>
        <begin position="296"/>
        <end position="319"/>
    </location>
</feature>
<dbReference type="CDD" id="cd11281">
    <property type="entry name" value="ADF_drebrin_like"/>
    <property type="match status" value="1"/>
</dbReference>
<evidence type="ECO:0000259" key="5">
    <source>
        <dbReference type="PROSITE" id="PS51263"/>
    </source>
</evidence>
<feature type="domain" description="SH3" evidence="4">
    <location>
        <begin position="437"/>
        <end position="497"/>
    </location>
</feature>
<dbReference type="PRINTS" id="PR00452">
    <property type="entry name" value="SH3DOMAIN"/>
</dbReference>
<accession>A0A177WGT8</accession>
<feature type="region of interest" description="Disordered" evidence="3">
    <location>
        <begin position="206"/>
        <end position="227"/>
    </location>
</feature>
<evidence type="ECO:0000313" key="6">
    <source>
        <dbReference type="EMBL" id="OAJ39283.1"/>
    </source>
</evidence>
<dbReference type="Proteomes" id="UP000077115">
    <property type="component" value="Unassembled WGS sequence"/>
</dbReference>
<dbReference type="VEuPathDB" id="FungiDB:BDEG_23147"/>
<dbReference type="PROSITE" id="PS50002">
    <property type="entry name" value="SH3"/>
    <property type="match status" value="2"/>
</dbReference>
<keyword evidence="1 2" id="KW-0728">SH3 domain</keyword>
<dbReference type="SUPFAM" id="SSF50044">
    <property type="entry name" value="SH3-domain"/>
    <property type="match status" value="2"/>
</dbReference>
<dbReference type="PRINTS" id="PR00499">
    <property type="entry name" value="P67PHOX"/>
</dbReference>
<dbReference type="STRING" id="403673.A0A177WGT8"/>
<protein>
    <recommendedName>
        <fullName evidence="8">SH3 domain-containing protein</fullName>
    </recommendedName>
</protein>
<reference evidence="6 7" key="1">
    <citation type="submission" date="2006-10" db="EMBL/GenBank/DDBJ databases">
        <title>The Genome Sequence of Batrachochytrium dendrobatidis JEL423.</title>
        <authorList>
            <consortium name="The Broad Institute Genome Sequencing Platform"/>
            <person name="Birren B."/>
            <person name="Lander E."/>
            <person name="Galagan J."/>
            <person name="Cuomo C."/>
            <person name="Devon K."/>
            <person name="Jaffe D."/>
            <person name="Butler J."/>
            <person name="Alvarez P."/>
            <person name="Gnerre S."/>
            <person name="Grabherr M."/>
            <person name="Kleber M."/>
            <person name="Mauceli E."/>
            <person name="Brockman W."/>
            <person name="Young S."/>
            <person name="LaButti K."/>
            <person name="Sykes S."/>
            <person name="DeCaprio D."/>
            <person name="Crawford M."/>
            <person name="Koehrsen M."/>
            <person name="Engels R."/>
            <person name="Montgomery P."/>
            <person name="Pearson M."/>
            <person name="Howarth C."/>
            <person name="Larson L."/>
            <person name="White J."/>
            <person name="O'Leary S."/>
            <person name="Kodira C."/>
            <person name="Zeng Q."/>
            <person name="Yandava C."/>
            <person name="Alvarado L."/>
            <person name="Longcore J."/>
            <person name="James T."/>
        </authorList>
    </citation>
    <scope>NUCLEOTIDE SEQUENCE [LARGE SCALE GENOMIC DNA]</scope>
    <source>
        <strain evidence="6 7">JEL423</strain>
    </source>
</reference>
<dbReference type="InterPro" id="IPR029006">
    <property type="entry name" value="ADF-H/Gelsolin-like_dom_sf"/>
</dbReference>
<dbReference type="Pfam" id="PF14604">
    <property type="entry name" value="SH3_9"/>
    <property type="match status" value="2"/>
</dbReference>
<dbReference type="GO" id="GO:0005884">
    <property type="term" value="C:actin filament"/>
    <property type="evidence" value="ECO:0007669"/>
    <property type="project" value="TreeGrafter"/>
</dbReference>
<feature type="domain" description="ADF-H" evidence="5">
    <location>
        <begin position="71"/>
        <end position="200"/>
    </location>
</feature>
<proteinExistence type="predicted"/>
<dbReference type="PANTHER" id="PTHR10829:SF25">
    <property type="entry name" value="DREBRIN-LIKE PROTEIN"/>
    <property type="match status" value="1"/>
</dbReference>
<evidence type="ECO:0000256" key="3">
    <source>
        <dbReference type="SAM" id="MobiDB-lite"/>
    </source>
</evidence>
<dbReference type="Gene3D" id="3.40.20.10">
    <property type="entry name" value="Severin"/>
    <property type="match status" value="1"/>
</dbReference>
<evidence type="ECO:0000313" key="7">
    <source>
        <dbReference type="Proteomes" id="UP000077115"/>
    </source>
</evidence>
<dbReference type="CDD" id="cd11819">
    <property type="entry name" value="SH3_Cortactin_like"/>
    <property type="match status" value="1"/>
</dbReference>
<name>A0A177WGT8_BATDL</name>
<feature type="domain" description="SH3" evidence="4">
    <location>
        <begin position="538"/>
        <end position="596"/>
    </location>
</feature>
<feature type="compositionally biased region" description="Low complexity" evidence="3">
    <location>
        <begin position="214"/>
        <end position="225"/>
    </location>
</feature>
<dbReference type="PANTHER" id="PTHR10829">
    <property type="entry name" value="CORTACTIN AND DREBRIN"/>
    <property type="match status" value="1"/>
</dbReference>
<dbReference type="Gene3D" id="2.30.30.40">
    <property type="entry name" value="SH3 Domains"/>
    <property type="match status" value="2"/>
</dbReference>
<dbReference type="SUPFAM" id="SSF55753">
    <property type="entry name" value="Actin depolymerizing proteins"/>
    <property type="match status" value="1"/>
</dbReference>
<dbReference type="OrthoDB" id="5971719at2759"/>
<dbReference type="InterPro" id="IPR001452">
    <property type="entry name" value="SH3_domain"/>
</dbReference>
<feature type="region of interest" description="Disordered" evidence="3">
    <location>
        <begin position="291"/>
        <end position="359"/>
    </location>
</feature>
<feature type="compositionally biased region" description="Basic and acidic residues" evidence="3">
    <location>
        <begin position="376"/>
        <end position="398"/>
    </location>
</feature>